<reference evidence="1 2" key="1">
    <citation type="submission" date="2018-12" db="EMBL/GenBank/DDBJ databases">
        <authorList>
            <person name="Yang Y."/>
        </authorList>
    </citation>
    <scope>NUCLEOTIDE SEQUENCE [LARGE SCALE GENOMIC DNA]</scope>
    <source>
        <strain evidence="1 2">GSF71</strain>
    </source>
</reference>
<keyword evidence="2" id="KW-1185">Reference proteome</keyword>
<dbReference type="AlphaFoldDB" id="A0A3S0V365"/>
<evidence type="ECO:0000313" key="1">
    <source>
        <dbReference type="EMBL" id="RUQ63961.1"/>
    </source>
</evidence>
<gene>
    <name evidence="1" type="ORF">EJ913_26915</name>
</gene>
<dbReference type="Proteomes" id="UP000280346">
    <property type="component" value="Unassembled WGS sequence"/>
</dbReference>
<name>A0A3S0V365_9PROT</name>
<accession>A0A3S0V365</accession>
<proteinExistence type="predicted"/>
<comment type="caution">
    <text evidence="1">The sequence shown here is derived from an EMBL/GenBank/DDBJ whole genome shotgun (WGS) entry which is preliminary data.</text>
</comment>
<sequence>MDTPHPNGPLGMVPSTAETAGIACAPKAGAAAGVPVDPSPYDAAALTAMVESLRRDLGEQLVSLAGGGTGFLRLQS</sequence>
<evidence type="ECO:0000313" key="2">
    <source>
        <dbReference type="Proteomes" id="UP000280346"/>
    </source>
</evidence>
<dbReference type="EMBL" id="RZIJ01000031">
    <property type="protein sequence ID" value="RUQ63961.1"/>
    <property type="molecule type" value="Genomic_DNA"/>
</dbReference>
<dbReference type="RefSeq" id="WP_127003763.1">
    <property type="nucleotide sequence ID" value="NZ_JBNPXW010000008.1"/>
</dbReference>
<protein>
    <submittedName>
        <fullName evidence="1">Uncharacterized protein</fullName>
    </submittedName>
</protein>
<organism evidence="1 2">
    <name type="scientific">Azospirillum doebereinerae</name>
    <dbReference type="NCBI Taxonomy" id="92933"/>
    <lineage>
        <taxon>Bacteria</taxon>
        <taxon>Pseudomonadati</taxon>
        <taxon>Pseudomonadota</taxon>
        <taxon>Alphaproteobacteria</taxon>
        <taxon>Rhodospirillales</taxon>
        <taxon>Azospirillaceae</taxon>
        <taxon>Azospirillum</taxon>
    </lineage>
</organism>